<name>A0A0U1QKM0_9BACL</name>
<dbReference type="InterPro" id="IPR004710">
    <property type="entry name" value="Bilac:Na_transpt"/>
</dbReference>
<keyword evidence="4 5" id="KW-0472">Membrane</keyword>
<dbReference type="InterPro" id="IPR002657">
    <property type="entry name" value="BilAc:Na_symport/Acr3"/>
</dbReference>
<dbReference type="RefSeq" id="WP_010026952.1">
    <property type="nucleotide sequence ID" value="NZ_AFVQ02000216.1"/>
</dbReference>
<evidence type="ECO:0000256" key="3">
    <source>
        <dbReference type="ARBA" id="ARBA00022989"/>
    </source>
</evidence>
<proteinExistence type="predicted"/>
<dbReference type="AlphaFoldDB" id="A0A0U1QKM0"/>
<feature type="transmembrane region" description="Helical" evidence="5">
    <location>
        <begin position="70"/>
        <end position="93"/>
    </location>
</feature>
<dbReference type="GO" id="GO:0016020">
    <property type="term" value="C:membrane"/>
    <property type="evidence" value="ECO:0007669"/>
    <property type="project" value="UniProtKB-SubCell"/>
</dbReference>
<dbReference type="PANTHER" id="PTHR10361">
    <property type="entry name" value="SODIUM-BILE ACID COTRANSPORTER"/>
    <property type="match status" value="1"/>
</dbReference>
<evidence type="ECO:0000313" key="7">
    <source>
        <dbReference type="Proteomes" id="UP000035553"/>
    </source>
</evidence>
<feature type="transmembrane region" description="Helical" evidence="5">
    <location>
        <begin position="99"/>
        <end position="120"/>
    </location>
</feature>
<protein>
    <submittedName>
        <fullName evidence="6">Symporter</fullName>
    </submittedName>
</protein>
<keyword evidence="3 5" id="KW-1133">Transmembrane helix</keyword>
<reference evidence="6 7" key="1">
    <citation type="journal article" date="2011" name="J. Bacteriol.">
        <title>Draft genome sequence of Sporolactobacillus inulinus strain CASD, an efficient D-lactic acid-producing bacterium with high-concentration lactate tolerance capability.</title>
        <authorList>
            <person name="Yu B."/>
            <person name="Su F."/>
            <person name="Wang L."/>
            <person name="Xu K."/>
            <person name="Zhao B."/>
            <person name="Xu P."/>
        </authorList>
    </citation>
    <scope>NUCLEOTIDE SEQUENCE [LARGE SCALE GENOMIC DNA]</scope>
    <source>
        <strain evidence="6 7">CASD</strain>
    </source>
</reference>
<gene>
    <name evidence="6" type="ORF">SINU_13855</name>
</gene>
<dbReference type="EMBL" id="AFVQ02000216">
    <property type="protein sequence ID" value="KLI01357.1"/>
    <property type="molecule type" value="Genomic_DNA"/>
</dbReference>
<feature type="transmembrane region" description="Helical" evidence="5">
    <location>
        <begin position="162"/>
        <end position="183"/>
    </location>
</feature>
<evidence type="ECO:0000256" key="4">
    <source>
        <dbReference type="ARBA" id="ARBA00023136"/>
    </source>
</evidence>
<feature type="transmembrane region" description="Helical" evidence="5">
    <location>
        <begin position="220"/>
        <end position="247"/>
    </location>
</feature>
<dbReference type="Gene3D" id="1.20.1530.20">
    <property type="match status" value="1"/>
</dbReference>
<comment type="caution">
    <text evidence="6">The sequence shown here is derived from an EMBL/GenBank/DDBJ whole genome shotgun (WGS) entry which is preliminary data.</text>
</comment>
<dbReference type="Proteomes" id="UP000035553">
    <property type="component" value="Unassembled WGS sequence"/>
</dbReference>
<feature type="transmembrane region" description="Helical" evidence="5">
    <location>
        <begin position="268"/>
        <end position="294"/>
    </location>
</feature>
<accession>A0A0U1QKM0</accession>
<keyword evidence="2 5" id="KW-0812">Transmembrane</keyword>
<dbReference type="PANTHER" id="PTHR10361:SF28">
    <property type="entry name" value="P3 PROTEIN-RELATED"/>
    <property type="match status" value="1"/>
</dbReference>
<feature type="transmembrane region" description="Helical" evidence="5">
    <location>
        <begin position="127"/>
        <end position="150"/>
    </location>
</feature>
<keyword evidence="7" id="KW-1185">Reference proteome</keyword>
<evidence type="ECO:0000256" key="1">
    <source>
        <dbReference type="ARBA" id="ARBA00004141"/>
    </source>
</evidence>
<dbReference type="Pfam" id="PF01758">
    <property type="entry name" value="SBF"/>
    <property type="match status" value="1"/>
</dbReference>
<dbReference type="OrthoDB" id="9806785at2"/>
<feature type="transmembrane region" description="Helical" evidence="5">
    <location>
        <begin position="31"/>
        <end position="49"/>
    </location>
</feature>
<comment type="subcellular location">
    <subcellularLocation>
        <location evidence="1">Membrane</location>
        <topology evidence="1">Multi-pass membrane protein</topology>
    </subcellularLocation>
</comment>
<evidence type="ECO:0000313" key="6">
    <source>
        <dbReference type="EMBL" id="KLI01357.1"/>
    </source>
</evidence>
<dbReference type="InterPro" id="IPR038770">
    <property type="entry name" value="Na+/solute_symporter_sf"/>
</dbReference>
<evidence type="ECO:0000256" key="2">
    <source>
        <dbReference type="ARBA" id="ARBA00022692"/>
    </source>
</evidence>
<feature type="transmembrane region" description="Helical" evidence="5">
    <location>
        <begin position="195"/>
        <end position="214"/>
    </location>
</feature>
<organism evidence="6 7">
    <name type="scientific">Sporolactobacillus inulinus CASD</name>
    <dbReference type="NCBI Taxonomy" id="1069536"/>
    <lineage>
        <taxon>Bacteria</taxon>
        <taxon>Bacillati</taxon>
        <taxon>Bacillota</taxon>
        <taxon>Bacilli</taxon>
        <taxon>Bacillales</taxon>
        <taxon>Sporolactobacillaceae</taxon>
        <taxon>Sporolactobacillus</taxon>
    </lineage>
</organism>
<sequence>MKAVVATGQFLGKYFAAFVLAAAVVSYFQPGLITWVLPYVNVLLGIIMFGMGMTLKKSDFSAVFKRPKDVIIGVVAHYLIMPLIAFALCFAFQLPPAVAVGVLLVGCCPSGTASNVMCFLAKGDVALGVSIGAVSTLIAPVMLPLILWLLAGHWVEIPTQSLFVSVVEIVIVPIVLGVLANTLFGKKAAKVTDALPLVSTLAIILIAGGVVAASNKNGDLVTAGTLVIIPVVILHNLLGYLLGFFFSRKLGMNHAKSRAITFEVGMQNSALGVALAMAFFSPVAAIPATLFSIWHNMSGSLLASFWANKNMSDKENVSKDDADAVPTP</sequence>
<evidence type="ECO:0000256" key="5">
    <source>
        <dbReference type="SAM" id="Phobius"/>
    </source>
</evidence>